<evidence type="ECO:0000256" key="9">
    <source>
        <dbReference type="ARBA" id="ARBA00022792"/>
    </source>
</evidence>
<sequence length="561" mass="61459">MIPGILKFALVSWVVKAVANVKMCNKVYSVRGEARRILFGIAWPFLLNIFWEPKSISILRHQYWEYNEKIEIQNRRIAGRKANDESWLPLKTYNTSRNLFTKAAPASRSPITTGLYATALILSTGLFAVYYFDSRSALHRYVIMPVLRQTLDAESSHKLAVKVLRSGLGPKDPVTDDENLTFNLWGHQISNPVGLAAGFDKDGEAIDGLFDLGFSWVEIGSITPKPQPGNPKPRVFRLSEDNAIINRYGFPSQGHATVLSRIRARLPIFLAGEQETASLRDGSLLAVNLGKNKESPADSVEDFVAGVRTFGPYSDVLVVNVSSPNTPGLRGLQNKASLETLLTSVTQARDHLPISSINSQRPRLVLKIAPDLDQSQIEDIAGVIMGTGIDGVIVSNTTIQRPSHLKSASRTEIGGLSGSPIKHYTLTAVKTLRANLPSHIPIIGCGGISSGEDALEYARAGATMVQVYTSFGYDGVGTCRRIKDQIVEKLQKEGTTWAKIVEKAVDEFSLKDELPKVKPGEGTVNQLIEEAEHLNKLLDKFGSKMDSVNDRTIAAASQPML</sequence>
<dbReference type="AlphaFoldDB" id="A0A9W8P2N2"/>
<keyword evidence="6 17" id="KW-0285">Flavoprotein</keyword>
<dbReference type="PANTHER" id="PTHR48109:SF4">
    <property type="entry name" value="DIHYDROOROTATE DEHYDROGENASE (QUINONE), MITOCHONDRIAL"/>
    <property type="match status" value="1"/>
</dbReference>
<accession>A0A9W8P2N2</accession>
<dbReference type="NCBIfam" id="NF003645">
    <property type="entry name" value="PRK05286.1-2"/>
    <property type="match status" value="1"/>
</dbReference>
<keyword evidence="20" id="KW-1185">Reference proteome</keyword>
<evidence type="ECO:0000313" key="20">
    <source>
        <dbReference type="Proteomes" id="UP001142393"/>
    </source>
</evidence>
<keyword evidence="15" id="KW-0472">Membrane</keyword>
<dbReference type="CDD" id="cd04738">
    <property type="entry name" value="DHOD_2_like"/>
    <property type="match status" value="1"/>
</dbReference>
<comment type="subcellular location">
    <subcellularLocation>
        <location evidence="1 17">Mitochondrion inner membrane</location>
        <topology evidence="1 17">Single-pass membrane protein</topology>
    </subcellularLocation>
</comment>
<evidence type="ECO:0000256" key="2">
    <source>
        <dbReference type="ARBA" id="ARBA00005161"/>
    </source>
</evidence>
<dbReference type="Gene3D" id="3.20.20.70">
    <property type="entry name" value="Aldolase class I"/>
    <property type="match status" value="1"/>
</dbReference>
<evidence type="ECO:0000256" key="4">
    <source>
        <dbReference type="ARBA" id="ARBA00012791"/>
    </source>
</evidence>
<comment type="similarity">
    <text evidence="3 17">Belongs to the dihydroorotate dehydrogenase family. Type 2 subfamily.</text>
</comment>
<keyword evidence="13 17" id="KW-0560">Oxidoreductase</keyword>
<dbReference type="GO" id="GO:0006207">
    <property type="term" value="P:'de novo' pyrimidine nucleobase biosynthetic process"/>
    <property type="evidence" value="ECO:0007669"/>
    <property type="project" value="InterPro"/>
</dbReference>
<dbReference type="InterPro" id="IPR001295">
    <property type="entry name" value="Dihydroorotate_DH_CS"/>
</dbReference>
<dbReference type="PROSITE" id="PS00912">
    <property type="entry name" value="DHODEHASE_2"/>
    <property type="match status" value="1"/>
</dbReference>
<evidence type="ECO:0000256" key="5">
    <source>
        <dbReference type="ARBA" id="ARBA00017599"/>
    </source>
</evidence>
<evidence type="ECO:0000256" key="15">
    <source>
        <dbReference type="ARBA" id="ARBA00023136"/>
    </source>
</evidence>
<dbReference type="GO" id="GO:0009220">
    <property type="term" value="P:pyrimidine ribonucleotide biosynthetic process"/>
    <property type="evidence" value="ECO:0007669"/>
    <property type="project" value="TreeGrafter"/>
</dbReference>
<dbReference type="InterPro" id="IPR013785">
    <property type="entry name" value="Aldolase_TIM"/>
</dbReference>
<evidence type="ECO:0000256" key="12">
    <source>
        <dbReference type="ARBA" id="ARBA00022989"/>
    </source>
</evidence>
<evidence type="ECO:0000256" key="11">
    <source>
        <dbReference type="ARBA" id="ARBA00022975"/>
    </source>
</evidence>
<dbReference type="InterPro" id="IPR050074">
    <property type="entry name" value="DHO_dehydrogenase"/>
</dbReference>
<feature type="domain" description="Dihydroorotate dehydrogenase catalytic" evidence="18">
    <location>
        <begin position="180"/>
        <end position="490"/>
    </location>
</feature>
<evidence type="ECO:0000256" key="17">
    <source>
        <dbReference type="RuleBase" id="RU361255"/>
    </source>
</evidence>
<dbReference type="NCBIfam" id="NF003652">
    <property type="entry name" value="PRK05286.2-5"/>
    <property type="match status" value="1"/>
</dbReference>
<dbReference type="GO" id="GO:0005743">
    <property type="term" value="C:mitochondrial inner membrane"/>
    <property type="evidence" value="ECO:0007669"/>
    <property type="project" value="UniProtKB-SubCell"/>
</dbReference>
<keyword evidence="11" id="KW-0665">Pyrimidine biosynthesis</keyword>
<proteinExistence type="inferred from homology"/>
<evidence type="ECO:0000259" key="18">
    <source>
        <dbReference type="Pfam" id="PF01180"/>
    </source>
</evidence>
<dbReference type="InterPro" id="IPR005719">
    <property type="entry name" value="Dihydroorotate_DH_2"/>
</dbReference>
<keyword evidence="8" id="KW-0812">Transmembrane</keyword>
<name>A0A9W8P2N2_9AGAR</name>
<reference evidence="19 20" key="1">
    <citation type="journal article" date="2023" name="Proc. Natl. Acad. Sci. U.S.A.">
        <title>A global phylogenomic analysis of the shiitake genus Lentinula.</title>
        <authorList>
            <person name="Sierra-Patev S."/>
            <person name="Min B."/>
            <person name="Naranjo-Ortiz M."/>
            <person name="Looney B."/>
            <person name="Konkel Z."/>
            <person name="Slot J.C."/>
            <person name="Sakamoto Y."/>
            <person name="Steenwyk J.L."/>
            <person name="Rokas A."/>
            <person name="Carro J."/>
            <person name="Camarero S."/>
            <person name="Ferreira P."/>
            <person name="Molpeceres G."/>
            <person name="Ruiz-Duenas F.J."/>
            <person name="Serrano A."/>
            <person name="Henrissat B."/>
            <person name="Drula E."/>
            <person name="Hughes K.W."/>
            <person name="Mata J.L."/>
            <person name="Ishikawa N.K."/>
            <person name="Vargas-Isla R."/>
            <person name="Ushijima S."/>
            <person name="Smith C.A."/>
            <person name="Donoghue J."/>
            <person name="Ahrendt S."/>
            <person name="Andreopoulos W."/>
            <person name="He G."/>
            <person name="LaButti K."/>
            <person name="Lipzen A."/>
            <person name="Ng V."/>
            <person name="Riley R."/>
            <person name="Sandor L."/>
            <person name="Barry K."/>
            <person name="Martinez A.T."/>
            <person name="Xiao Y."/>
            <person name="Gibbons J.G."/>
            <person name="Terashima K."/>
            <person name="Grigoriev I.V."/>
            <person name="Hibbett D."/>
        </authorList>
    </citation>
    <scope>NUCLEOTIDE SEQUENCE [LARGE SCALE GENOMIC DNA]</scope>
    <source>
        <strain evidence="19 20">TFB7810</strain>
    </source>
</reference>
<dbReference type="Pfam" id="PF01180">
    <property type="entry name" value="DHO_dh"/>
    <property type="match status" value="1"/>
</dbReference>
<evidence type="ECO:0000256" key="8">
    <source>
        <dbReference type="ARBA" id="ARBA00022692"/>
    </source>
</evidence>
<dbReference type="EC" id="1.3.5.2" evidence="4 17"/>
<keyword evidence="7 17" id="KW-0288">FMN</keyword>
<evidence type="ECO:0000313" key="19">
    <source>
        <dbReference type="EMBL" id="KAJ3745702.1"/>
    </source>
</evidence>
<dbReference type="PROSITE" id="PS00911">
    <property type="entry name" value="DHODEHASE_1"/>
    <property type="match status" value="1"/>
</dbReference>
<dbReference type="InterPro" id="IPR005720">
    <property type="entry name" value="Dihydroorotate_DH_cat"/>
</dbReference>
<evidence type="ECO:0000256" key="7">
    <source>
        <dbReference type="ARBA" id="ARBA00022643"/>
    </source>
</evidence>
<dbReference type="PANTHER" id="PTHR48109">
    <property type="entry name" value="DIHYDROOROTATE DEHYDROGENASE (QUINONE), MITOCHONDRIAL-RELATED"/>
    <property type="match status" value="1"/>
</dbReference>
<dbReference type="SUPFAM" id="SSF51395">
    <property type="entry name" value="FMN-linked oxidoreductases"/>
    <property type="match status" value="1"/>
</dbReference>
<dbReference type="GO" id="GO:0106430">
    <property type="term" value="F:dihydroorotate dehydrogenase (quinone) activity"/>
    <property type="evidence" value="ECO:0007669"/>
    <property type="project" value="UniProtKB-EC"/>
</dbReference>
<evidence type="ECO:0000256" key="6">
    <source>
        <dbReference type="ARBA" id="ARBA00022630"/>
    </source>
</evidence>
<comment type="catalytic activity">
    <reaction evidence="16 17">
        <text>(S)-dihydroorotate + a quinone = orotate + a quinol</text>
        <dbReference type="Rhea" id="RHEA:30187"/>
        <dbReference type="ChEBI" id="CHEBI:24646"/>
        <dbReference type="ChEBI" id="CHEBI:30839"/>
        <dbReference type="ChEBI" id="CHEBI:30864"/>
        <dbReference type="ChEBI" id="CHEBI:132124"/>
        <dbReference type="EC" id="1.3.5.2"/>
    </reaction>
</comment>
<evidence type="ECO:0000256" key="13">
    <source>
        <dbReference type="ARBA" id="ARBA00023002"/>
    </source>
</evidence>
<dbReference type="EMBL" id="JANVFU010000005">
    <property type="protein sequence ID" value="KAJ3745702.1"/>
    <property type="molecule type" value="Genomic_DNA"/>
</dbReference>
<evidence type="ECO:0000256" key="16">
    <source>
        <dbReference type="ARBA" id="ARBA00048639"/>
    </source>
</evidence>
<gene>
    <name evidence="19" type="ORF">DFH05DRAFT_1534838</name>
</gene>
<keyword evidence="12" id="KW-1133">Transmembrane helix</keyword>
<evidence type="ECO:0000256" key="14">
    <source>
        <dbReference type="ARBA" id="ARBA00023128"/>
    </source>
</evidence>
<comment type="cofactor">
    <cofactor evidence="17">
        <name>FMN</name>
        <dbReference type="ChEBI" id="CHEBI:58210"/>
    </cofactor>
    <text evidence="17">Binds 1 FMN per subunit.</text>
</comment>
<keyword evidence="10" id="KW-0809">Transit peptide</keyword>
<keyword evidence="14 17" id="KW-0496">Mitochondrion</keyword>
<organism evidence="19 20">
    <name type="scientific">Lentinula detonsa</name>
    <dbReference type="NCBI Taxonomy" id="2804962"/>
    <lineage>
        <taxon>Eukaryota</taxon>
        <taxon>Fungi</taxon>
        <taxon>Dikarya</taxon>
        <taxon>Basidiomycota</taxon>
        <taxon>Agaricomycotina</taxon>
        <taxon>Agaricomycetes</taxon>
        <taxon>Agaricomycetidae</taxon>
        <taxon>Agaricales</taxon>
        <taxon>Marasmiineae</taxon>
        <taxon>Omphalotaceae</taxon>
        <taxon>Lentinula</taxon>
    </lineage>
</organism>
<keyword evidence="9 17" id="KW-0999">Mitochondrion inner membrane</keyword>
<protein>
    <recommendedName>
        <fullName evidence="5 17">Dihydroorotate dehydrogenase (quinone), mitochondrial</fullName>
        <shortName evidence="17">DHOdehase</shortName>
        <ecNumber evidence="4 17">1.3.5.2</ecNumber>
    </recommendedName>
</protein>
<comment type="caution">
    <text evidence="19">The sequence shown here is derived from an EMBL/GenBank/DDBJ whole genome shotgun (WGS) entry which is preliminary data.</text>
</comment>
<dbReference type="NCBIfam" id="TIGR01036">
    <property type="entry name" value="pyrD_sub2"/>
    <property type="match status" value="1"/>
</dbReference>
<comment type="pathway">
    <text evidence="2 17">Pyrimidine metabolism; UMP biosynthesis via de novo pathway; orotate from (S)-dihydroorotate (quinone route): step 1/1.</text>
</comment>
<evidence type="ECO:0000256" key="10">
    <source>
        <dbReference type="ARBA" id="ARBA00022946"/>
    </source>
</evidence>
<evidence type="ECO:0000256" key="3">
    <source>
        <dbReference type="ARBA" id="ARBA00005359"/>
    </source>
</evidence>
<evidence type="ECO:0000256" key="1">
    <source>
        <dbReference type="ARBA" id="ARBA00004434"/>
    </source>
</evidence>
<dbReference type="Proteomes" id="UP001142393">
    <property type="component" value="Unassembled WGS sequence"/>
</dbReference>
<dbReference type="FunFam" id="3.20.20.70:FF:000066">
    <property type="entry name" value="Dihydroorotate dehydrogenase (quinone), mitochondrial"/>
    <property type="match status" value="1"/>
</dbReference>